<organism evidence="2 3">
    <name type="scientific">Ectocarpus siliculosus</name>
    <name type="common">Brown alga</name>
    <name type="synonym">Conferva siliculosa</name>
    <dbReference type="NCBI Taxonomy" id="2880"/>
    <lineage>
        <taxon>Eukaryota</taxon>
        <taxon>Sar</taxon>
        <taxon>Stramenopiles</taxon>
        <taxon>Ochrophyta</taxon>
        <taxon>PX clade</taxon>
        <taxon>Phaeophyceae</taxon>
        <taxon>Ectocarpales</taxon>
        <taxon>Ectocarpaceae</taxon>
        <taxon>Ectocarpus</taxon>
    </lineage>
</organism>
<feature type="region of interest" description="Disordered" evidence="1">
    <location>
        <begin position="1"/>
        <end position="23"/>
    </location>
</feature>
<dbReference type="AlphaFoldDB" id="D8LF58"/>
<evidence type="ECO:0000256" key="1">
    <source>
        <dbReference type="SAM" id="MobiDB-lite"/>
    </source>
</evidence>
<keyword evidence="3" id="KW-1185">Reference proteome</keyword>
<dbReference type="OrthoDB" id="63815at2759"/>
<accession>D8LF58</accession>
<feature type="compositionally biased region" description="Low complexity" evidence="1">
    <location>
        <begin position="74"/>
        <end position="86"/>
    </location>
</feature>
<gene>
    <name evidence="2" type="ORF">Esi_0141_0042</name>
</gene>
<proteinExistence type="predicted"/>
<feature type="region of interest" description="Disordered" evidence="1">
    <location>
        <begin position="40"/>
        <end position="110"/>
    </location>
</feature>
<dbReference type="EMBL" id="FN648007">
    <property type="protein sequence ID" value="CBN78656.1"/>
    <property type="molecule type" value="Genomic_DNA"/>
</dbReference>
<dbReference type="InParanoid" id="D8LF58"/>
<feature type="compositionally biased region" description="Gly residues" evidence="1">
    <location>
        <begin position="136"/>
        <end position="153"/>
    </location>
</feature>
<dbReference type="EMBL" id="FN649741">
    <property type="protein sequence ID" value="CBN78656.1"/>
    <property type="molecule type" value="Genomic_DNA"/>
</dbReference>
<feature type="compositionally biased region" description="Gly residues" evidence="1">
    <location>
        <begin position="62"/>
        <end position="73"/>
    </location>
</feature>
<evidence type="ECO:0000313" key="3">
    <source>
        <dbReference type="Proteomes" id="UP000002630"/>
    </source>
</evidence>
<reference evidence="2 3" key="1">
    <citation type="journal article" date="2010" name="Nature">
        <title>The Ectocarpus genome and the independent evolution of multicellularity in brown algae.</title>
        <authorList>
            <person name="Cock J.M."/>
            <person name="Sterck L."/>
            <person name="Rouze P."/>
            <person name="Scornet D."/>
            <person name="Allen A.E."/>
            <person name="Amoutzias G."/>
            <person name="Anthouard V."/>
            <person name="Artiguenave F."/>
            <person name="Aury J.M."/>
            <person name="Badger J.H."/>
            <person name="Beszteri B."/>
            <person name="Billiau K."/>
            <person name="Bonnet E."/>
            <person name="Bothwell J.H."/>
            <person name="Bowler C."/>
            <person name="Boyen C."/>
            <person name="Brownlee C."/>
            <person name="Carrano C.J."/>
            <person name="Charrier B."/>
            <person name="Cho G.Y."/>
            <person name="Coelho S.M."/>
            <person name="Collen J."/>
            <person name="Corre E."/>
            <person name="Da Silva C."/>
            <person name="Delage L."/>
            <person name="Delaroque N."/>
            <person name="Dittami S.M."/>
            <person name="Doulbeau S."/>
            <person name="Elias M."/>
            <person name="Farnham G."/>
            <person name="Gachon C.M."/>
            <person name="Gschloessl B."/>
            <person name="Heesch S."/>
            <person name="Jabbari K."/>
            <person name="Jubin C."/>
            <person name="Kawai H."/>
            <person name="Kimura K."/>
            <person name="Kloareg B."/>
            <person name="Kupper F.C."/>
            <person name="Lang D."/>
            <person name="Le Bail A."/>
            <person name="Leblanc C."/>
            <person name="Lerouge P."/>
            <person name="Lohr M."/>
            <person name="Lopez P.J."/>
            <person name="Martens C."/>
            <person name="Maumus F."/>
            <person name="Michel G."/>
            <person name="Miranda-Saavedra D."/>
            <person name="Morales J."/>
            <person name="Moreau H."/>
            <person name="Motomura T."/>
            <person name="Nagasato C."/>
            <person name="Napoli C.A."/>
            <person name="Nelson D.R."/>
            <person name="Nyvall-Collen P."/>
            <person name="Peters A.F."/>
            <person name="Pommier C."/>
            <person name="Potin P."/>
            <person name="Poulain J."/>
            <person name="Quesneville H."/>
            <person name="Read B."/>
            <person name="Rensing S.A."/>
            <person name="Ritter A."/>
            <person name="Rousvoal S."/>
            <person name="Samanta M."/>
            <person name="Samson G."/>
            <person name="Schroeder D.C."/>
            <person name="Segurens B."/>
            <person name="Strittmatter M."/>
            <person name="Tonon T."/>
            <person name="Tregear J.W."/>
            <person name="Valentin K."/>
            <person name="von Dassow P."/>
            <person name="Yamagishi T."/>
            <person name="Van de Peer Y."/>
            <person name="Wincker P."/>
        </authorList>
    </citation>
    <scope>NUCLEOTIDE SEQUENCE [LARGE SCALE GENOMIC DNA]</scope>
    <source>
        <strain evidence="3">Ec32 / CCAP1310/4</strain>
    </source>
</reference>
<name>D8LF58_ECTSI</name>
<feature type="region of interest" description="Disordered" evidence="1">
    <location>
        <begin position="126"/>
        <end position="199"/>
    </location>
</feature>
<dbReference type="Proteomes" id="UP000002630">
    <property type="component" value="Linkage Group LG16"/>
</dbReference>
<protein>
    <submittedName>
        <fullName evidence="2">Uncharacterized protein</fullName>
    </submittedName>
</protein>
<feature type="compositionally biased region" description="Polar residues" evidence="1">
    <location>
        <begin position="10"/>
        <end position="23"/>
    </location>
</feature>
<evidence type="ECO:0000313" key="2">
    <source>
        <dbReference type="EMBL" id="CBN78656.1"/>
    </source>
</evidence>
<sequence>MKDHPDCRYSLSSQKECSSNNGSFSCETIRRVFRNCPGLRPEQVYDITTRDTGNIPKSPGGSSSGGGGGGGVSVPGTRAPQQPQQPRGGSPAFGPQDIWPPGRSGMEDLLGNLHDRLNNFFKESPFAGLDADINPFGGGGGGGSGGGGGGGSVSVGDQSGGAEFPPHVPPPHKRRQSDPANDEQGAGEAAKGGSSVARA</sequence>